<keyword evidence="8" id="KW-0255">Endonuclease</keyword>
<dbReference type="GO" id="GO:0003697">
    <property type="term" value="F:single-stranded DNA binding"/>
    <property type="evidence" value="ECO:0007669"/>
    <property type="project" value="InterPro"/>
</dbReference>
<keyword evidence="7" id="KW-0540">Nuclease</keyword>
<evidence type="ECO:0000256" key="2">
    <source>
        <dbReference type="ARBA" id="ARBA00004496"/>
    </source>
</evidence>
<dbReference type="SUPFAM" id="SSF74784">
    <property type="entry name" value="Translin"/>
    <property type="match status" value="1"/>
</dbReference>
<keyword evidence="6" id="KW-0963">Cytoplasm</keyword>
<dbReference type="InterPro" id="IPR016069">
    <property type="entry name" value="Translin_C"/>
</dbReference>
<proteinExistence type="inferred from homology"/>
<dbReference type="Gene3D" id="1.20.58.200">
    <property type="entry name" value="Translin, domain 2"/>
    <property type="match status" value="1"/>
</dbReference>
<evidence type="ECO:0000256" key="13">
    <source>
        <dbReference type="ARBA" id="ARBA00025374"/>
    </source>
</evidence>
<evidence type="ECO:0000256" key="5">
    <source>
        <dbReference type="ARBA" id="ARBA00022196"/>
    </source>
</evidence>
<dbReference type="GO" id="GO:0004519">
    <property type="term" value="F:endonuclease activity"/>
    <property type="evidence" value="ECO:0007669"/>
    <property type="project" value="UniProtKB-KW"/>
</dbReference>
<keyword evidence="16" id="KW-0479">Metal-binding</keyword>
<feature type="region of interest" description="Disordered" evidence="17">
    <location>
        <begin position="1"/>
        <end position="20"/>
    </location>
</feature>
<evidence type="ECO:0000256" key="6">
    <source>
        <dbReference type="ARBA" id="ARBA00022490"/>
    </source>
</evidence>
<dbReference type="GO" id="GO:0005634">
    <property type="term" value="C:nucleus"/>
    <property type="evidence" value="ECO:0007669"/>
    <property type="project" value="UniProtKB-SubCell"/>
</dbReference>
<evidence type="ECO:0000313" key="18">
    <source>
        <dbReference type="EMBL" id="KAF0026749.1"/>
    </source>
</evidence>
<dbReference type="GO" id="GO:0003723">
    <property type="term" value="F:RNA binding"/>
    <property type="evidence" value="ECO:0007669"/>
    <property type="project" value="UniProtKB-KW"/>
</dbReference>
<dbReference type="InterPro" id="IPR033956">
    <property type="entry name" value="Translin"/>
</dbReference>
<feature type="compositionally biased region" description="Polar residues" evidence="17">
    <location>
        <begin position="1"/>
        <end position="10"/>
    </location>
</feature>
<evidence type="ECO:0000256" key="9">
    <source>
        <dbReference type="ARBA" id="ARBA00022801"/>
    </source>
</evidence>
<dbReference type="EMBL" id="VEVO01000019">
    <property type="protein sequence ID" value="KAF0026749.1"/>
    <property type="molecule type" value="Genomic_DNA"/>
</dbReference>
<accession>A0A6A4S2I6</accession>
<evidence type="ECO:0000256" key="3">
    <source>
        <dbReference type="ARBA" id="ARBA00005902"/>
    </source>
</evidence>
<dbReference type="GO" id="GO:0005737">
    <property type="term" value="C:cytoplasm"/>
    <property type="evidence" value="ECO:0007669"/>
    <property type="project" value="UniProtKB-SubCell"/>
</dbReference>
<evidence type="ECO:0000256" key="16">
    <source>
        <dbReference type="PIRSR" id="PIRSR602848-1"/>
    </source>
</evidence>
<dbReference type="InterPro" id="IPR016068">
    <property type="entry name" value="Translin_N"/>
</dbReference>
<evidence type="ECO:0000256" key="4">
    <source>
        <dbReference type="ARBA" id="ARBA00011685"/>
    </source>
</evidence>
<evidence type="ECO:0000256" key="8">
    <source>
        <dbReference type="ARBA" id="ARBA00022759"/>
    </source>
</evidence>
<dbReference type="GO" id="GO:0043565">
    <property type="term" value="F:sequence-specific DNA binding"/>
    <property type="evidence" value="ECO:0007669"/>
    <property type="project" value="InterPro"/>
</dbReference>
<evidence type="ECO:0000313" key="19">
    <source>
        <dbReference type="Proteomes" id="UP000438429"/>
    </source>
</evidence>
<evidence type="ECO:0000256" key="11">
    <source>
        <dbReference type="ARBA" id="ARBA00023125"/>
    </source>
</evidence>
<name>A0A6A4S2I6_SCOMX</name>
<dbReference type="Gene3D" id="1.20.58.190">
    <property type="entry name" value="Translin, domain 1"/>
    <property type="match status" value="1"/>
</dbReference>
<dbReference type="Pfam" id="PF01997">
    <property type="entry name" value="Translin"/>
    <property type="match status" value="1"/>
</dbReference>
<comment type="caution">
    <text evidence="18">The sequence shown here is derived from an EMBL/GenBank/DDBJ whole genome shotgun (WGS) entry which is preliminary data.</text>
</comment>
<dbReference type="InterPro" id="IPR036081">
    <property type="entry name" value="Translin_sf"/>
</dbReference>
<organism evidence="18 19">
    <name type="scientific">Scophthalmus maximus</name>
    <name type="common">Turbot</name>
    <name type="synonym">Psetta maxima</name>
    <dbReference type="NCBI Taxonomy" id="52904"/>
    <lineage>
        <taxon>Eukaryota</taxon>
        <taxon>Metazoa</taxon>
        <taxon>Chordata</taxon>
        <taxon>Craniata</taxon>
        <taxon>Vertebrata</taxon>
        <taxon>Euteleostomi</taxon>
        <taxon>Actinopterygii</taxon>
        <taxon>Neopterygii</taxon>
        <taxon>Teleostei</taxon>
        <taxon>Neoteleostei</taxon>
        <taxon>Acanthomorphata</taxon>
        <taxon>Carangaria</taxon>
        <taxon>Pleuronectiformes</taxon>
        <taxon>Pleuronectoidei</taxon>
        <taxon>Scophthalmidae</taxon>
        <taxon>Scophthalmus</taxon>
    </lineage>
</organism>
<keyword evidence="12" id="KW-0539">Nucleus</keyword>
<evidence type="ECO:0000256" key="10">
    <source>
        <dbReference type="ARBA" id="ARBA00022884"/>
    </source>
</evidence>
<dbReference type="AlphaFoldDB" id="A0A6A4S2I6"/>
<evidence type="ECO:0000256" key="12">
    <source>
        <dbReference type="ARBA" id="ARBA00023242"/>
    </source>
</evidence>
<reference evidence="18 19" key="1">
    <citation type="submission" date="2019-06" db="EMBL/GenBank/DDBJ databases">
        <title>Draft genomes of female and male turbot (Scophthalmus maximus).</title>
        <authorList>
            <person name="Xu H."/>
            <person name="Xu X.-W."/>
            <person name="Shao C."/>
            <person name="Chen S."/>
        </authorList>
    </citation>
    <scope>NUCLEOTIDE SEQUENCE [LARGE SCALE GENOMIC DNA]</scope>
    <source>
        <strain evidence="18">Ysfricsl-2016a</strain>
        <tissue evidence="18">Blood</tissue>
    </source>
</reference>
<dbReference type="InterPro" id="IPR002848">
    <property type="entry name" value="Translin_fam"/>
</dbReference>
<dbReference type="Proteomes" id="UP000438429">
    <property type="component" value="Unassembled WGS sequence"/>
</dbReference>
<gene>
    <name evidence="18" type="ORF">F2P81_021486</name>
</gene>
<comment type="subcellular location">
    <subcellularLocation>
        <location evidence="2">Cytoplasm</location>
    </subcellularLocation>
    <subcellularLocation>
        <location evidence="1">Nucleus</location>
    </subcellularLocation>
</comment>
<evidence type="ECO:0000256" key="15">
    <source>
        <dbReference type="ARBA" id="ARBA00030513"/>
    </source>
</evidence>
<comment type="subunit">
    <text evidence="4">Ring-shaped heterooctamer of six TSN and two TSNAX subunits, DNA/RNA binding occurs inside the ring.</text>
</comment>
<keyword evidence="16" id="KW-0460">Magnesium</keyword>
<feature type="binding site" evidence="16">
    <location>
        <position position="227"/>
    </location>
    <ligand>
        <name>Mg(2+)</name>
        <dbReference type="ChEBI" id="CHEBI:18420"/>
    </ligand>
</feature>
<keyword evidence="11" id="KW-0238">DNA-binding</keyword>
<evidence type="ECO:0000256" key="1">
    <source>
        <dbReference type="ARBA" id="ARBA00004123"/>
    </source>
</evidence>
<dbReference type="GO" id="GO:0016070">
    <property type="term" value="P:RNA metabolic process"/>
    <property type="evidence" value="ECO:0007669"/>
    <property type="project" value="InterPro"/>
</dbReference>
<keyword evidence="9" id="KW-0378">Hydrolase</keyword>
<dbReference type="GO" id="GO:0016787">
    <property type="term" value="F:hydrolase activity"/>
    <property type="evidence" value="ECO:0007669"/>
    <property type="project" value="UniProtKB-KW"/>
</dbReference>
<dbReference type="CDD" id="cd14819">
    <property type="entry name" value="Translin"/>
    <property type="match status" value="1"/>
</dbReference>
<evidence type="ECO:0000256" key="7">
    <source>
        <dbReference type="ARBA" id="ARBA00022722"/>
    </source>
</evidence>
<evidence type="ECO:0000256" key="17">
    <source>
        <dbReference type="SAM" id="MobiDB-lite"/>
    </source>
</evidence>
<dbReference type="PANTHER" id="PTHR10741">
    <property type="entry name" value="TRANSLIN AND TRANSLIN ASSOCIATED PROTEIN X"/>
    <property type="match status" value="1"/>
</dbReference>
<comment type="function">
    <text evidence="14">Exhibits both single-stranded and double-stranded endoribonuclease activity. May act as an activator of RNA-induced silencing complex (RISC) by facilitating endonucleolytic cleavage of the siRNA passenger strand.</text>
</comment>
<comment type="function">
    <text evidence="13">DNA-binding protein that specifically recognizes consensus sequences at the breakpoint junctions in chromosomal translocations, mostly involving immunoglobulin (Ig)/T-cell receptor gene segments. Seems to recognize single-stranded DNA ends generated by staggered breaks occurring at recombination hot spots.</text>
</comment>
<dbReference type="FunFam" id="1.20.58.190:FF:000001">
    <property type="entry name" value="Translin"/>
    <property type="match status" value="1"/>
</dbReference>
<protein>
    <recommendedName>
        <fullName evidence="5">Translin</fullName>
    </recommendedName>
    <alternativeName>
        <fullName evidence="15">Component 3 of promoter of RISC</fullName>
    </alternativeName>
</protein>
<sequence length="304" mass="34852">MQQRLSLNKPTQDKESETGPVTFLSGEQYRVCSGVKPLTRRRKKRFVIKRTVVSLASIELHPIRICTKNKLVHITNHMSVTEMFSHIQGFLGADQDVREDIRKVVQLLEQAAREILTVLQSVHQPSGFKEIPSKCARARELFCTVKTHIADLKTKFPAEQYYRFQEHWRFVLQRLAFLVTFVVYLESETLVTREAAAQILGIEVVREKGFHLDVEDYLAGVLIMASELSRLAVNSVTAGDYTRPLRISNFINELDSGFRLLNLKNDPLRKRYDGLKYDVKKIEEVVYDLSIRGLAKEAESAGDK</sequence>
<keyword evidence="10" id="KW-0694">RNA-binding</keyword>
<dbReference type="FunFam" id="1.20.58.200:FF:000002">
    <property type="entry name" value="Putative translin"/>
    <property type="match status" value="1"/>
</dbReference>
<comment type="similarity">
    <text evidence="3">Belongs to the translin family.</text>
</comment>
<dbReference type="GO" id="GO:0046872">
    <property type="term" value="F:metal ion binding"/>
    <property type="evidence" value="ECO:0007669"/>
    <property type="project" value="UniProtKB-KW"/>
</dbReference>
<evidence type="ECO:0000256" key="14">
    <source>
        <dbReference type="ARBA" id="ARBA00025410"/>
    </source>
</evidence>